<feature type="domain" description="Glutamine amidotransferase type-2" evidence="2">
    <location>
        <begin position="1"/>
        <end position="253"/>
    </location>
</feature>
<sequence length="253" mass="27632">MSEHLGEDLDRFVALSERHRDGWGLASSSGGAPELVKAPEQALGSPRFAEAATQWPAEQFLLHLRLASPNKRHSMQNTHPFVSTEVPGGHPDLAFAHNGHVFDNASLNARTGQVTARRPLGQTDSEAYFFIVDEFLRRGEEPLRALAAAMQVVADSTEYTGLNAVLSMPEGLYAIHAADPNPRQGDLDRAPDPQQFELRYRVEERLSVVASNDWQPATDGWQVLANRQLLFLPAGGGSSMTVDVDEALLPMAA</sequence>
<dbReference type="Proteomes" id="UP000295371">
    <property type="component" value="Unassembled WGS sequence"/>
</dbReference>
<organism evidence="3 4">
    <name type="scientific">Naumannella halotolerans</name>
    <dbReference type="NCBI Taxonomy" id="993414"/>
    <lineage>
        <taxon>Bacteria</taxon>
        <taxon>Bacillati</taxon>
        <taxon>Actinomycetota</taxon>
        <taxon>Actinomycetes</taxon>
        <taxon>Propionibacteriales</taxon>
        <taxon>Propionibacteriaceae</taxon>
        <taxon>Naumannella</taxon>
    </lineage>
</organism>
<dbReference type="AlphaFoldDB" id="A0A4R7J530"/>
<name>A0A4R7J530_9ACTN</name>
<gene>
    <name evidence="3" type="ORF">CLV29_0016</name>
</gene>
<dbReference type="EMBL" id="SOAW01000001">
    <property type="protein sequence ID" value="TDT32442.1"/>
    <property type="molecule type" value="Genomic_DNA"/>
</dbReference>
<protein>
    <submittedName>
        <fullName evidence="3">Glutamine amidotransferase class II-like protein</fullName>
    </submittedName>
</protein>
<keyword evidence="4" id="KW-1185">Reference proteome</keyword>
<evidence type="ECO:0000313" key="4">
    <source>
        <dbReference type="Proteomes" id="UP000295371"/>
    </source>
</evidence>
<dbReference type="InterPro" id="IPR017932">
    <property type="entry name" value="GATase_2_dom"/>
</dbReference>
<dbReference type="PANTHER" id="PTHR42824:SF1">
    <property type="entry name" value="GLUTAMINE AMIDOTRANSFERASE YAFJ-RELATED"/>
    <property type="match status" value="1"/>
</dbReference>
<dbReference type="PANTHER" id="PTHR42824">
    <property type="entry name" value="GLUTAMINE AMIDOTRANSFERASE"/>
    <property type="match status" value="1"/>
</dbReference>
<evidence type="ECO:0000256" key="1">
    <source>
        <dbReference type="ARBA" id="ARBA00022962"/>
    </source>
</evidence>
<proteinExistence type="predicted"/>
<dbReference type="GO" id="GO:0016740">
    <property type="term" value="F:transferase activity"/>
    <property type="evidence" value="ECO:0007669"/>
    <property type="project" value="UniProtKB-KW"/>
</dbReference>
<evidence type="ECO:0000259" key="2">
    <source>
        <dbReference type="PROSITE" id="PS51278"/>
    </source>
</evidence>
<keyword evidence="3" id="KW-0808">Transferase</keyword>
<dbReference type="Pfam" id="PF13230">
    <property type="entry name" value="GATase_4"/>
    <property type="match status" value="1"/>
</dbReference>
<keyword evidence="1 3" id="KW-0315">Glutamine amidotransferase</keyword>
<accession>A0A4R7J530</accession>
<dbReference type="SUPFAM" id="SSF56235">
    <property type="entry name" value="N-terminal nucleophile aminohydrolases (Ntn hydrolases)"/>
    <property type="match status" value="1"/>
</dbReference>
<dbReference type="PROSITE" id="PS51278">
    <property type="entry name" value="GATASE_TYPE_2"/>
    <property type="match status" value="1"/>
</dbReference>
<dbReference type="Gene3D" id="3.60.20.10">
    <property type="entry name" value="Glutamine Phosphoribosylpyrophosphate, subunit 1, domain 1"/>
    <property type="match status" value="1"/>
</dbReference>
<comment type="caution">
    <text evidence="3">The sequence shown here is derived from an EMBL/GenBank/DDBJ whole genome shotgun (WGS) entry which is preliminary data.</text>
</comment>
<dbReference type="InterPro" id="IPR029055">
    <property type="entry name" value="Ntn_hydrolases_N"/>
</dbReference>
<dbReference type="InterPro" id="IPR026869">
    <property type="entry name" value="EgtC-like"/>
</dbReference>
<reference evidence="3 4" key="1">
    <citation type="submission" date="2019-03" db="EMBL/GenBank/DDBJ databases">
        <title>Genomic Encyclopedia of Archaeal and Bacterial Type Strains, Phase II (KMG-II): from individual species to whole genera.</title>
        <authorList>
            <person name="Goeker M."/>
        </authorList>
    </citation>
    <scope>NUCLEOTIDE SEQUENCE [LARGE SCALE GENOMIC DNA]</scope>
    <source>
        <strain evidence="3 4">DSM 24323</strain>
    </source>
</reference>
<evidence type="ECO:0000313" key="3">
    <source>
        <dbReference type="EMBL" id="TDT32442.1"/>
    </source>
</evidence>